<evidence type="ECO:0000313" key="2">
    <source>
        <dbReference type="EMBL" id="KAF5371781.1"/>
    </source>
</evidence>
<dbReference type="EMBL" id="JAACJM010000007">
    <property type="protein sequence ID" value="KAF5371781.1"/>
    <property type="molecule type" value="Genomic_DNA"/>
</dbReference>
<dbReference type="SUPFAM" id="SSF53098">
    <property type="entry name" value="Ribonuclease H-like"/>
    <property type="match status" value="1"/>
</dbReference>
<evidence type="ECO:0000313" key="3">
    <source>
        <dbReference type="Proteomes" id="UP000559256"/>
    </source>
</evidence>
<gene>
    <name evidence="2" type="ORF">D9758_003569</name>
</gene>
<organism evidence="2 3">
    <name type="scientific">Tetrapyrgos nigripes</name>
    <dbReference type="NCBI Taxonomy" id="182062"/>
    <lineage>
        <taxon>Eukaryota</taxon>
        <taxon>Fungi</taxon>
        <taxon>Dikarya</taxon>
        <taxon>Basidiomycota</taxon>
        <taxon>Agaricomycotina</taxon>
        <taxon>Agaricomycetes</taxon>
        <taxon>Agaricomycetidae</taxon>
        <taxon>Agaricales</taxon>
        <taxon>Marasmiineae</taxon>
        <taxon>Marasmiaceae</taxon>
        <taxon>Tetrapyrgos</taxon>
    </lineage>
</organism>
<comment type="caution">
    <text evidence="2">The sequence shown here is derived from an EMBL/GenBank/DDBJ whole genome shotgun (WGS) entry which is preliminary data.</text>
</comment>
<keyword evidence="3" id="KW-1185">Reference proteome</keyword>
<feature type="compositionally biased region" description="Polar residues" evidence="1">
    <location>
        <begin position="55"/>
        <end position="64"/>
    </location>
</feature>
<reference evidence="2 3" key="1">
    <citation type="journal article" date="2020" name="ISME J.">
        <title>Uncovering the hidden diversity of litter-decomposition mechanisms in mushroom-forming fungi.</title>
        <authorList>
            <person name="Floudas D."/>
            <person name="Bentzer J."/>
            <person name="Ahren D."/>
            <person name="Johansson T."/>
            <person name="Persson P."/>
            <person name="Tunlid A."/>
        </authorList>
    </citation>
    <scope>NUCLEOTIDE SEQUENCE [LARGE SCALE GENOMIC DNA]</scope>
    <source>
        <strain evidence="2 3">CBS 291.85</strain>
    </source>
</reference>
<dbReference type="OrthoDB" id="3058553at2759"/>
<dbReference type="Proteomes" id="UP000559256">
    <property type="component" value="Unassembled WGS sequence"/>
</dbReference>
<protein>
    <submittedName>
        <fullName evidence="2">Uncharacterized protein</fullName>
    </submittedName>
</protein>
<dbReference type="InterPro" id="IPR012337">
    <property type="entry name" value="RNaseH-like_sf"/>
</dbReference>
<feature type="compositionally biased region" description="Polar residues" evidence="1">
    <location>
        <begin position="7"/>
        <end position="20"/>
    </location>
</feature>
<feature type="region of interest" description="Disordered" evidence="1">
    <location>
        <begin position="1"/>
        <end position="65"/>
    </location>
</feature>
<sequence>MADAQDGSGQPTNSSNCTQNEQDRPDLTLILSKGQTCTPTKTIREKQATSEDADTNASEANSEQCAVDTLTGELKDTDEIEFYNSESNEIPLNQGNKPLPQVSVQYFLMSKNGTSRSNSFYTGNVMSQRRHLECHHLEDYLQRCRENNVDPKSKKIPESPRVNGCWRSYIPRQTLLYTCPKLMEKDIPHCTTLTATIKDKHQLLIQCNKEIIKNILSLISMTFDGRSKKQHKAFESLTIHFIQAADNNLLEWKLHAHLLTFDHHKGCHTGKENGKHLAKNIPEYGFADKVSWFTSDGVTINAKATCVACKILDPSGKTLKAKECCTNCIEHTFNLMPSHFVQALQIPSIMAIGRGLHDFEVETLLDDLDDDDDEAVEQAMSMEWTPGDIVGKILAFIAQLHQCDAAMDYLEVLCLKHISKPLLMITWVQTCWGSLVMCFKHMIVIREVSDENPDIPLLQDGKLWSNFRLTINEWNVTATRNAILGKEDVATSNWVIPAMHEVTGEWENFLNNDDYTVIAPAIQAGLNNMYKWYCTITEDTTVYFIAHVLDPQQHLTFLEVAWEQSDVEKGLRMMRKVFLEYQAKSQISKLSESAIKEVKQSLSYSSADSYMDMIITAKQKEKSMSNSATSNLALCYEELDKYLYSLSFYLLNGTIAVQRTPILLHPSIDQRPPNFGIFYLASIAR</sequence>
<dbReference type="AlphaFoldDB" id="A0A8H5LWD2"/>
<accession>A0A8H5LWD2</accession>
<name>A0A8H5LWD2_9AGAR</name>
<proteinExistence type="predicted"/>
<evidence type="ECO:0000256" key="1">
    <source>
        <dbReference type="SAM" id="MobiDB-lite"/>
    </source>
</evidence>